<dbReference type="Proteomes" id="UP000613582">
    <property type="component" value="Unassembled WGS sequence"/>
</dbReference>
<organism evidence="2 3">
    <name type="scientific">Aquisalinus flavus</name>
    <dbReference type="NCBI Taxonomy" id="1526572"/>
    <lineage>
        <taxon>Bacteria</taxon>
        <taxon>Pseudomonadati</taxon>
        <taxon>Pseudomonadota</taxon>
        <taxon>Alphaproteobacteria</taxon>
        <taxon>Parvularculales</taxon>
        <taxon>Parvularculaceae</taxon>
        <taxon>Aquisalinus</taxon>
    </lineage>
</organism>
<name>A0A8J2V483_9PROT</name>
<gene>
    <name evidence="2" type="ORF">GCM10011342_10920</name>
</gene>
<reference evidence="2" key="1">
    <citation type="journal article" date="2014" name="Int. J. Syst. Evol. Microbiol.">
        <title>Complete genome sequence of Corynebacterium casei LMG S-19264T (=DSM 44701T), isolated from a smear-ripened cheese.</title>
        <authorList>
            <consortium name="US DOE Joint Genome Institute (JGI-PGF)"/>
            <person name="Walter F."/>
            <person name="Albersmeier A."/>
            <person name="Kalinowski J."/>
            <person name="Ruckert C."/>
        </authorList>
    </citation>
    <scope>NUCLEOTIDE SEQUENCE</scope>
    <source>
        <strain evidence="2">CGMCC 1.12921</strain>
    </source>
</reference>
<evidence type="ECO:0000256" key="1">
    <source>
        <dbReference type="SAM" id="Phobius"/>
    </source>
</evidence>
<sequence length="114" mass="13252">MFSFRRFFFDAFLPAFCVIGIAYNFLIALNGEEGVRAHTLVREELTEKQQELHELAAHREWLARKADMLSVKTLDDDMLDESARRVLGYAAEGEYVMPAAEFDHLIKRLEQQSR</sequence>
<dbReference type="Pfam" id="PF04977">
    <property type="entry name" value="DivIC"/>
    <property type="match status" value="1"/>
</dbReference>
<reference evidence="2" key="2">
    <citation type="submission" date="2020-09" db="EMBL/GenBank/DDBJ databases">
        <authorList>
            <person name="Sun Q."/>
            <person name="Zhou Y."/>
        </authorList>
    </citation>
    <scope>NUCLEOTIDE SEQUENCE</scope>
    <source>
        <strain evidence="2">CGMCC 1.12921</strain>
    </source>
</reference>
<keyword evidence="1" id="KW-1133">Transmembrane helix</keyword>
<dbReference type="RefSeq" id="WP_188160258.1">
    <property type="nucleotide sequence ID" value="NZ_BMGH01000001.1"/>
</dbReference>
<evidence type="ECO:0008006" key="4">
    <source>
        <dbReference type="Google" id="ProtNLM"/>
    </source>
</evidence>
<keyword evidence="3" id="KW-1185">Reference proteome</keyword>
<protein>
    <recommendedName>
        <fullName evidence="4">Septum formation initiator</fullName>
    </recommendedName>
</protein>
<accession>A0A8J2V483</accession>
<dbReference type="AlphaFoldDB" id="A0A8J2V483"/>
<keyword evidence="1" id="KW-0472">Membrane</keyword>
<proteinExistence type="predicted"/>
<dbReference type="EMBL" id="BMGH01000001">
    <property type="protein sequence ID" value="GGD03755.1"/>
    <property type="molecule type" value="Genomic_DNA"/>
</dbReference>
<evidence type="ECO:0000313" key="2">
    <source>
        <dbReference type="EMBL" id="GGD03755.1"/>
    </source>
</evidence>
<keyword evidence="1" id="KW-0812">Transmembrane</keyword>
<feature type="transmembrane region" description="Helical" evidence="1">
    <location>
        <begin position="7"/>
        <end position="26"/>
    </location>
</feature>
<comment type="caution">
    <text evidence="2">The sequence shown here is derived from an EMBL/GenBank/DDBJ whole genome shotgun (WGS) entry which is preliminary data.</text>
</comment>
<evidence type="ECO:0000313" key="3">
    <source>
        <dbReference type="Proteomes" id="UP000613582"/>
    </source>
</evidence>
<dbReference type="InterPro" id="IPR007060">
    <property type="entry name" value="FtsL/DivIC"/>
</dbReference>